<evidence type="ECO:0000313" key="6">
    <source>
        <dbReference type="EnsemblMetazoa" id="tetur28g01630.1"/>
    </source>
</evidence>
<dbReference type="SUPFAM" id="SSF48371">
    <property type="entry name" value="ARM repeat"/>
    <property type="match status" value="1"/>
</dbReference>
<name>T1KZH5_TETUR</name>
<dbReference type="GO" id="GO:0045296">
    <property type="term" value="F:cadherin binding"/>
    <property type="evidence" value="ECO:0007669"/>
    <property type="project" value="InterPro"/>
</dbReference>
<organism evidence="6 7">
    <name type="scientific">Tetranychus urticae</name>
    <name type="common">Two-spotted spider mite</name>
    <dbReference type="NCBI Taxonomy" id="32264"/>
    <lineage>
        <taxon>Eukaryota</taxon>
        <taxon>Metazoa</taxon>
        <taxon>Ecdysozoa</taxon>
        <taxon>Arthropoda</taxon>
        <taxon>Chelicerata</taxon>
        <taxon>Arachnida</taxon>
        <taxon>Acari</taxon>
        <taxon>Acariformes</taxon>
        <taxon>Trombidiformes</taxon>
        <taxon>Prostigmata</taxon>
        <taxon>Eleutherengona</taxon>
        <taxon>Raphignathae</taxon>
        <taxon>Tetranychoidea</taxon>
        <taxon>Tetranychidae</taxon>
        <taxon>Tetranychus</taxon>
    </lineage>
</organism>
<feature type="repeat" description="ARM" evidence="5">
    <location>
        <begin position="21"/>
        <end position="61"/>
    </location>
</feature>
<dbReference type="Gene3D" id="1.25.10.10">
    <property type="entry name" value="Leucine-rich Repeat Variant"/>
    <property type="match status" value="1"/>
</dbReference>
<evidence type="ECO:0000313" key="7">
    <source>
        <dbReference type="Proteomes" id="UP000015104"/>
    </source>
</evidence>
<dbReference type="GO" id="GO:0005886">
    <property type="term" value="C:plasma membrane"/>
    <property type="evidence" value="ECO:0007669"/>
    <property type="project" value="UniProtKB-SubCell"/>
</dbReference>
<evidence type="ECO:0000256" key="5">
    <source>
        <dbReference type="PROSITE-ProRule" id="PRU00259"/>
    </source>
</evidence>
<keyword evidence="3" id="KW-0879">Wnt signaling pathway</keyword>
<evidence type="ECO:0000256" key="3">
    <source>
        <dbReference type="ARBA" id="ARBA00022687"/>
    </source>
</evidence>
<proteinExistence type="predicted"/>
<feature type="repeat" description="ARM" evidence="5">
    <location>
        <begin position="188"/>
        <end position="231"/>
    </location>
</feature>
<keyword evidence="4" id="KW-0130">Cell adhesion</keyword>
<dbReference type="HOGENOM" id="CLU_008757_1_0_1"/>
<feature type="repeat" description="ARM" evidence="5">
    <location>
        <begin position="104"/>
        <end position="146"/>
    </location>
</feature>
<feature type="repeat" description="ARM" evidence="5">
    <location>
        <begin position="269"/>
        <end position="311"/>
    </location>
</feature>
<evidence type="ECO:0000256" key="1">
    <source>
        <dbReference type="ARBA" id="ARBA00004413"/>
    </source>
</evidence>
<dbReference type="InterPro" id="IPR011989">
    <property type="entry name" value="ARM-like"/>
</dbReference>
<dbReference type="STRING" id="32264.T1KZH5"/>
<reference evidence="6" key="2">
    <citation type="submission" date="2015-06" db="UniProtKB">
        <authorList>
            <consortium name="EnsemblMetazoa"/>
        </authorList>
    </citation>
    <scope>IDENTIFICATION</scope>
</reference>
<feature type="repeat" description="ARM" evidence="5">
    <location>
        <begin position="63"/>
        <end position="105"/>
    </location>
</feature>
<evidence type="ECO:0000256" key="2">
    <source>
        <dbReference type="ARBA" id="ARBA00022289"/>
    </source>
</evidence>
<dbReference type="AlphaFoldDB" id="T1KZH5"/>
<feature type="repeat" description="ARM" evidence="5">
    <location>
        <begin position="311"/>
        <end position="348"/>
    </location>
</feature>
<dbReference type="PRINTS" id="PR01869">
    <property type="entry name" value="BCATNINFAMLY"/>
</dbReference>
<keyword evidence="7" id="KW-1185">Reference proteome</keyword>
<dbReference type="InterPro" id="IPR013284">
    <property type="entry name" value="Beta-catenin"/>
</dbReference>
<dbReference type="SMART" id="SM00185">
    <property type="entry name" value="ARM"/>
    <property type="match status" value="12"/>
</dbReference>
<reference evidence="7" key="1">
    <citation type="submission" date="2011-08" db="EMBL/GenBank/DDBJ databases">
        <authorList>
            <person name="Rombauts S."/>
        </authorList>
    </citation>
    <scope>NUCLEOTIDE SEQUENCE</scope>
    <source>
        <strain evidence="7">London</strain>
    </source>
</reference>
<dbReference type="EMBL" id="CAEY01000740">
    <property type="status" value="NOT_ANNOTATED_CDS"/>
    <property type="molecule type" value="Genomic_DNA"/>
</dbReference>
<dbReference type="Proteomes" id="UP000015104">
    <property type="component" value="Unassembled WGS sequence"/>
</dbReference>
<dbReference type="InterPro" id="IPR000225">
    <property type="entry name" value="Armadillo"/>
</dbReference>
<dbReference type="PANTHER" id="PTHR45976">
    <property type="entry name" value="ARMADILLO SEGMENT POLARITY PROTEIN"/>
    <property type="match status" value="1"/>
</dbReference>
<evidence type="ECO:0000256" key="4">
    <source>
        <dbReference type="ARBA" id="ARBA00022889"/>
    </source>
</evidence>
<dbReference type="Pfam" id="PF00514">
    <property type="entry name" value="Arm"/>
    <property type="match status" value="2"/>
</dbReference>
<dbReference type="InterPro" id="IPR016024">
    <property type="entry name" value="ARM-type_fold"/>
</dbReference>
<sequence length="625" mass="69381">MIKLAIEALINYQNDADLATSAVPELLKLLNDEDEVVVSKATLMVHHLSQKVASRHALINSPQMVSALLRAMSNSEAETTTCAASILHNLSQHQQGLLAIFKSDGISTLIKLLSSPINRVVFYALTTIYNLLLHQEGSKTAVRLAGGIQKMVSLLTHPNPKFLALLTECLTLLAFGNQEAKLIILASDGVQEIINIMLVHKYEKLLWTASRLLKVLSVCPSNKHAIISTGGIYALSMHLDHPSSRLRLSCLWTLRNLSDAATTIPNLDHLLQSLVKFLNDEDLNVVMCCLGILSNLTCNNRHNKLLICQLGGIERLVLTMKQTRDQEEILEPVICCLKHLTHQHDEAEIAQNDVRLHDGITYIVNLLSLPIGWPLIKAIIGLIANLSLCPANQAPLRESQVLQKLNQLLAKAQQERANMNSSTAYMEGVKMSDIIEVSMEAFKILARDVHNRAIIIEMNLIPTFVQFLYCDEENLQQASVGVLSELALEKRAVDIIEAEGATAALTELLHSRNEIIATFAAAVLYRMSEDKPQDYKKRLSLELSATLFRDEPSNWATSAGETDMPHAESHYGSLAAPLNPYPQSIYVQTTSDMDVNNPYSSPYYHESPTQVANQDQYSAWYDTDL</sequence>
<dbReference type="GO" id="GO:0016055">
    <property type="term" value="P:Wnt signaling pathway"/>
    <property type="evidence" value="ECO:0007669"/>
    <property type="project" value="UniProtKB-KW"/>
</dbReference>
<dbReference type="eggNOG" id="KOG4203">
    <property type="taxonomic scope" value="Eukaryota"/>
</dbReference>
<dbReference type="PROSITE" id="PS50176">
    <property type="entry name" value="ARM_REPEAT"/>
    <property type="match status" value="6"/>
</dbReference>
<protein>
    <recommendedName>
        <fullName evidence="2">Armadillo segment polarity protein</fullName>
    </recommendedName>
</protein>
<accession>T1KZH5</accession>
<dbReference type="GO" id="GO:0007155">
    <property type="term" value="P:cell adhesion"/>
    <property type="evidence" value="ECO:0007669"/>
    <property type="project" value="InterPro"/>
</dbReference>
<comment type="subcellular location">
    <subcellularLocation>
        <location evidence="1">Cell membrane</location>
        <topology evidence="1">Peripheral membrane protein</topology>
        <orientation evidence="1">Cytoplasmic side</orientation>
    </subcellularLocation>
</comment>
<dbReference type="EnsemblMetazoa" id="tetur28g01630.1">
    <property type="protein sequence ID" value="tetur28g01630.1"/>
    <property type="gene ID" value="tetur28g01630"/>
</dbReference>